<proteinExistence type="predicted"/>
<reference evidence="3" key="1">
    <citation type="journal article" date="2014" name="Int. J. Syst. Evol. Microbiol.">
        <title>Complete genome sequence of Corynebacterium casei LMG S-19264T (=DSM 44701T), isolated from a smear-ripened cheese.</title>
        <authorList>
            <consortium name="US DOE Joint Genome Institute (JGI-PGF)"/>
            <person name="Walter F."/>
            <person name="Albersmeier A."/>
            <person name="Kalinowski J."/>
            <person name="Ruckert C."/>
        </authorList>
    </citation>
    <scope>NUCLEOTIDE SEQUENCE</scope>
    <source>
        <strain evidence="3">CCM 8711</strain>
    </source>
</reference>
<sequence>MKLSRKIITLVLFGLFTAPLTGFCQSEALKVVVNNLAYYKQHSELKYLANAKKSVDSLIKTRSDSSSLGKNIYKAIVYSSIAYIDSANKLNQPDNFFDQTVALVNRLAASKKIYKYQTELNFSKRCLANVFIRRGFDQTRHLDFNKAVESFESAQAYAPNFSQINAYIAYANTRAGRLPEAVKFYNTLITADSVKTEYVIAASNIYKTMGDTSKALDILQKGRRFLPADKSLMLEEANIYNNKKDYRSLEPMLKGLLDSYPNDAEVYFIAGNCYDHLDQADRAESLYLRSIELNSSGYDPVYNLGLLYLKRSANNKNAADAEKNRLVAAQWLQKAYEMAPKNVNTLKLLQLIYAKNGNEDQLNYINYKLQQLTN</sequence>
<reference evidence="3" key="2">
    <citation type="submission" date="2020-09" db="EMBL/GenBank/DDBJ databases">
        <authorList>
            <person name="Sun Q."/>
            <person name="Sedlacek I."/>
        </authorList>
    </citation>
    <scope>NUCLEOTIDE SEQUENCE</scope>
    <source>
        <strain evidence="3">CCM 8711</strain>
    </source>
</reference>
<dbReference type="RefSeq" id="WP_188417357.1">
    <property type="nucleotide sequence ID" value="NZ_BMDO01000007.1"/>
</dbReference>
<feature type="signal peptide" evidence="2">
    <location>
        <begin position="1"/>
        <end position="24"/>
    </location>
</feature>
<protein>
    <recommendedName>
        <fullName evidence="5">Tetratricopeptide repeat protein</fullName>
    </recommendedName>
</protein>
<gene>
    <name evidence="3" type="ORF">GCM10011425_25670</name>
</gene>
<evidence type="ECO:0000313" key="3">
    <source>
        <dbReference type="EMBL" id="GGI51355.1"/>
    </source>
</evidence>
<dbReference type="Pfam" id="PF13432">
    <property type="entry name" value="TPR_16"/>
    <property type="match status" value="1"/>
</dbReference>
<keyword evidence="2" id="KW-0732">Signal</keyword>
<accession>A0A917J913</accession>
<feature type="chain" id="PRO_5037343324" description="Tetratricopeptide repeat protein" evidence="2">
    <location>
        <begin position="25"/>
        <end position="374"/>
    </location>
</feature>
<dbReference type="AlphaFoldDB" id="A0A917J913"/>
<dbReference type="EMBL" id="BMDO01000007">
    <property type="protein sequence ID" value="GGI51355.1"/>
    <property type="molecule type" value="Genomic_DNA"/>
</dbReference>
<dbReference type="PROSITE" id="PS50005">
    <property type="entry name" value="TPR"/>
    <property type="match status" value="1"/>
</dbReference>
<keyword evidence="4" id="KW-1185">Reference proteome</keyword>
<dbReference type="InterPro" id="IPR019734">
    <property type="entry name" value="TPR_rpt"/>
</dbReference>
<dbReference type="SMART" id="SM00028">
    <property type="entry name" value="TPR"/>
    <property type="match status" value="4"/>
</dbReference>
<dbReference type="SUPFAM" id="SSF48452">
    <property type="entry name" value="TPR-like"/>
    <property type="match status" value="1"/>
</dbReference>
<evidence type="ECO:0008006" key="5">
    <source>
        <dbReference type="Google" id="ProtNLM"/>
    </source>
</evidence>
<feature type="repeat" description="TPR" evidence="1">
    <location>
        <begin position="264"/>
        <end position="297"/>
    </location>
</feature>
<dbReference type="InterPro" id="IPR011990">
    <property type="entry name" value="TPR-like_helical_dom_sf"/>
</dbReference>
<dbReference type="Proteomes" id="UP000662074">
    <property type="component" value="Unassembled WGS sequence"/>
</dbReference>
<keyword evidence="1" id="KW-0802">TPR repeat</keyword>
<dbReference type="Gene3D" id="1.25.40.10">
    <property type="entry name" value="Tetratricopeptide repeat domain"/>
    <property type="match status" value="2"/>
</dbReference>
<comment type="caution">
    <text evidence="3">The sequence shown here is derived from an EMBL/GenBank/DDBJ whole genome shotgun (WGS) entry which is preliminary data.</text>
</comment>
<evidence type="ECO:0000256" key="2">
    <source>
        <dbReference type="SAM" id="SignalP"/>
    </source>
</evidence>
<evidence type="ECO:0000313" key="4">
    <source>
        <dbReference type="Proteomes" id="UP000662074"/>
    </source>
</evidence>
<name>A0A917J913_9SPHI</name>
<organism evidence="3 4">
    <name type="scientific">Mucilaginibacter galii</name>
    <dbReference type="NCBI Taxonomy" id="2005073"/>
    <lineage>
        <taxon>Bacteria</taxon>
        <taxon>Pseudomonadati</taxon>
        <taxon>Bacteroidota</taxon>
        <taxon>Sphingobacteriia</taxon>
        <taxon>Sphingobacteriales</taxon>
        <taxon>Sphingobacteriaceae</taxon>
        <taxon>Mucilaginibacter</taxon>
    </lineage>
</organism>
<evidence type="ECO:0000256" key="1">
    <source>
        <dbReference type="PROSITE-ProRule" id="PRU00339"/>
    </source>
</evidence>
<dbReference type="Pfam" id="PF13181">
    <property type="entry name" value="TPR_8"/>
    <property type="match status" value="1"/>
</dbReference>